<evidence type="ECO:0008006" key="2">
    <source>
        <dbReference type="Google" id="ProtNLM"/>
    </source>
</evidence>
<comment type="caution">
    <text evidence="1">The sequence shown here is derived from an EMBL/GenBank/DDBJ whole genome shotgun (WGS) entry which is preliminary data.</text>
</comment>
<dbReference type="Gene3D" id="2.160.20.110">
    <property type="match status" value="1"/>
</dbReference>
<protein>
    <recommendedName>
        <fullName evidence="2">GLUG domain-containing protein</fullName>
    </recommendedName>
</protein>
<reference evidence="1" key="1">
    <citation type="submission" date="2019-03" db="EMBL/GenBank/DDBJ databases">
        <title>Single cell metagenomics reveals metabolic interactions within the superorganism composed of flagellate Streblomastix strix and complex community of Bacteroidetes bacteria on its surface.</title>
        <authorList>
            <person name="Treitli S.C."/>
            <person name="Kolisko M."/>
            <person name="Husnik F."/>
            <person name="Keeling P."/>
            <person name="Hampl V."/>
        </authorList>
    </citation>
    <scope>NUCLEOTIDE SEQUENCE</scope>
    <source>
        <strain evidence="1">STM</strain>
    </source>
</reference>
<proteinExistence type="predicted"/>
<dbReference type="EMBL" id="SNRY01004221">
    <property type="protein sequence ID" value="KAA6318345.1"/>
    <property type="molecule type" value="Genomic_DNA"/>
</dbReference>
<accession>A0A5J4Q989</accession>
<gene>
    <name evidence="1" type="ORF">EZS27_031632</name>
</gene>
<dbReference type="AlphaFoldDB" id="A0A5J4Q989"/>
<feature type="non-terminal residue" evidence="1">
    <location>
        <position position="1"/>
    </location>
</feature>
<sequence>YWALPAGAAGLFGVNQGIINNVHIASGTISVSEITREHTKSIALGAICGYNDGGYLTHCTNHAQLKIHTISGDSDQLNIVTVGGICGTSRGSIEYSINYGDIIAEKGIFVGLAVGGICGNLYSRYQTDKIKINSCINHGNIVVGDLSLVSDGRFSYFGGISGMTNFYNSNGGSFKETIQHVSNCYNTGDLIDSGTKTIYGDFSGIVGNLCFPYSMYSCKISSCYNNGEIEVKPDMIQIILDPILCVTVQLFETSLPLESPVENCFYSAATTWKDVRSYKKDYYFGNIYGNGSDMTQEERHELADYGRLMDKEIQKSSPAFSADSWPNSEVWDDTVWADFGSWNNGHPVYPKLWIETNQ</sequence>
<name>A0A5J4Q989_9ZZZZ</name>
<organism evidence="1">
    <name type="scientific">termite gut metagenome</name>
    <dbReference type="NCBI Taxonomy" id="433724"/>
    <lineage>
        <taxon>unclassified sequences</taxon>
        <taxon>metagenomes</taxon>
        <taxon>organismal metagenomes</taxon>
    </lineage>
</organism>
<evidence type="ECO:0000313" key="1">
    <source>
        <dbReference type="EMBL" id="KAA6318345.1"/>
    </source>
</evidence>